<evidence type="ECO:0000256" key="1">
    <source>
        <dbReference type="SAM" id="MobiDB-lite"/>
    </source>
</evidence>
<gene>
    <name evidence="2" type="ORF">E3T50_06320</name>
</gene>
<name>A0A4R9AZ00_9MICO</name>
<comment type="caution">
    <text evidence="2">The sequence shown here is derived from an EMBL/GenBank/DDBJ whole genome shotgun (WGS) entry which is preliminary data.</text>
</comment>
<protein>
    <submittedName>
        <fullName evidence="2">Uncharacterized protein</fullName>
    </submittedName>
</protein>
<organism evidence="2 3">
    <name type="scientific">Cryobacterium gelidum</name>
    <dbReference type="NCBI Taxonomy" id="1259164"/>
    <lineage>
        <taxon>Bacteria</taxon>
        <taxon>Bacillati</taxon>
        <taxon>Actinomycetota</taxon>
        <taxon>Actinomycetes</taxon>
        <taxon>Micrococcales</taxon>
        <taxon>Microbacteriaceae</taxon>
        <taxon>Cryobacterium</taxon>
    </lineage>
</organism>
<dbReference type="AlphaFoldDB" id="A0A4R9AZ00"/>
<feature type="region of interest" description="Disordered" evidence="1">
    <location>
        <begin position="129"/>
        <end position="155"/>
    </location>
</feature>
<proteinExistence type="predicted"/>
<feature type="region of interest" description="Disordered" evidence="1">
    <location>
        <begin position="171"/>
        <end position="200"/>
    </location>
</feature>
<feature type="compositionally biased region" description="Polar residues" evidence="1">
    <location>
        <begin position="129"/>
        <end position="145"/>
    </location>
</feature>
<reference evidence="2 3" key="1">
    <citation type="submission" date="2019-03" db="EMBL/GenBank/DDBJ databases">
        <title>Genomics of glacier-inhabiting Cryobacterium strains.</title>
        <authorList>
            <person name="Liu Q."/>
            <person name="Xin Y.-H."/>
        </authorList>
    </citation>
    <scope>NUCLEOTIDE SEQUENCE [LARGE SCALE GENOMIC DNA]</scope>
    <source>
        <strain evidence="2 3">Hz16</strain>
    </source>
</reference>
<dbReference type="Gene3D" id="2.60.120.260">
    <property type="entry name" value="Galactose-binding domain-like"/>
    <property type="match status" value="1"/>
</dbReference>
<evidence type="ECO:0000313" key="3">
    <source>
        <dbReference type="Proteomes" id="UP000297983"/>
    </source>
</evidence>
<accession>A0A4R9AZ00</accession>
<sequence>MFSRFPRRAIIAAVAITALVPLTAIIPVGLASASAATAPAGTTVVDSNSSQIKYSGTWRTTGSPSDNGASIKYSYATSSASLTFTGSTVAYVARTTSSSGTSEISIDGKAVATVNGYSATDKHQQNLFSTSNLSSGTHTIKVSRTGQKDSRSNGTSSIVDAFVTAAPTAATAVPPAPTPAPAASTPSVPAPAVPSTAPPAPAPIDTHRYADCPAATVTVTTARELMAAVDQAGPGTVVKMAPG</sequence>
<keyword evidence="3" id="KW-1185">Reference proteome</keyword>
<evidence type="ECO:0000313" key="2">
    <source>
        <dbReference type="EMBL" id="TFD72022.1"/>
    </source>
</evidence>
<dbReference type="Proteomes" id="UP000297983">
    <property type="component" value="Unassembled WGS sequence"/>
</dbReference>
<dbReference type="EMBL" id="SOHL01000012">
    <property type="protein sequence ID" value="TFD72022.1"/>
    <property type="molecule type" value="Genomic_DNA"/>
</dbReference>
<feature type="compositionally biased region" description="Pro residues" evidence="1">
    <location>
        <begin position="188"/>
        <end position="200"/>
    </location>
</feature>
<dbReference type="RefSeq" id="WP_198417958.1">
    <property type="nucleotide sequence ID" value="NZ_SOHL01000012.1"/>
</dbReference>
<feature type="non-terminal residue" evidence="2">
    <location>
        <position position="243"/>
    </location>
</feature>